<sequence>MSDEQLEQFEEDDLVLAANRFSRALNNVRNRKRGGHNRCFECGALDHLRSDCPKLGRGKKEENNRVKEVEV</sequence>
<dbReference type="Gene3D" id="4.10.60.10">
    <property type="entry name" value="Zinc finger, CCHC-type"/>
    <property type="match status" value="1"/>
</dbReference>
<dbReference type="Proteomes" id="UP000000763">
    <property type="component" value="Chromosome 6"/>
</dbReference>
<evidence type="ECO:0000256" key="1">
    <source>
        <dbReference type="PROSITE-ProRule" id="PRU00047"/>
    </source>
</evidence>
<name>Q69KJ9_ORYSJ</name>
<feature type="domain" description="CCHC-type" evidence="2">
    <location>
        <begin position="38"/>
        <end position="54"/>
    </location>
</feature>
<dbReference type="InterPro" id="IPR036875">
    <property type="entry name" value="Znf_CCHC_sf"/>
</dbReference>
<dbReference type="SMART" id="SM00343">
    <property type="entry name" value="ZnF_C2HC"/>
    <property type="match status" value="1"/>
</dbReference>
<reference evidence="5" key="4">
    <citation type="journal article" date="2008" name="Nucleic Acids Res.">
        <title>The rice annotation project database (RAP-DB): 2008 update.</title>
        <authorList>
            <consortium name="The rice annotation project (RAP)"/>
        </authorList>
    </citation>
    <scope>GENOME REANNOTATION</scope>
    <source>
        <strain evidence="5">cv. Nipponbare</strain>
    </source>
</reference>
<dbReference type="GO" id="GO:0008270">
    <property type="term" value="F:zinc ion binding"/>
    <property type="evidence" value="ECO:0007669"/>
    <property type="project" value="UniProtKB-KW"/>
</dbReference>
<evidence type="ECO:0000313" key="5">
    <source>
        <dbReference type="Proteomes" id="UP000000763"/>
    </source>
</evidence>
<keyword evidence="1" id="KW-0479">Metal-binding</keyword>
<dbReference type="EMBL" id="AP004738">
    <property type="protein sequence ID" value="BAD35797.1"/>
    <property type="molecule type" value="Genomic_DNA"/>
</dbReference>
<evidence type="ECO:0000313" key="4">
    <source>
        <dbReference type="EMBL" id="BAD36541.1"/>
    </source>
</evidence>
<keyword evidence="1" id="KW-0863">Zinc-finger</keyword>
<keyword evidence="1" id="KW-0862">Zinc</keyword>
<accession>Q69KJ9</accession>
<protein>
    <recommendedName>
        <fullName evidence="2">CCHC-type domain-containing protein</fullName>
    </recommendedName>
</protein>
<dbReference type="SUPFAM" id="SSF57756">
    <property type="entry name" value="Retrovirus zinc finger-like domains"/>
    <property type="match status" value="1"/>
</dbReference>
<dbReference type="EMBL" id="AP005913">
    <property type="protein sequence ID" value="BAD36541.1"/>
    <property type="molecule type" value="Genomic_DNA"/>
</dbReference>
<dbReference type="GO" id="GO:0003676">
    <property type="term" value="F:nucleic acid binding"/>
    <property type="evidence" value="ECO:0007669"/>
    <property type="project" value="InterPro"/>
</dbReference>
<proteinExistence type="predicted"/>
<dbReference type="Pfam" id="PF00098">
    <property type="entry name" value="zf-CCHC"/>
    <property type="match status" value="1"/>
</dbReference>
<reference evidence="3" key="1">
    <citation type="submission" date="2002-02" db="EMBL/GenBank/DDBJ databases">
        <title>Oryza sativa nipponbare(GA3) genomic DNA, chromosome 6, BAC clone:OSJNBa0090D06.</title>
        <authorList>
            <person name="Sasaki T."/>
            <person name="Matsumoto T."/>
            <person name="Yamamoto K."/>
        </authorList>
    </citation>
    <scope>NUCLEOTIDE SEQUENCE</scope>
</reference>
<dbReference type="InterPro" id="IPR001878">
    <property type="entry name" value="Znf_CCHC"/>
</dbReference>
<reference evidence="5" key="3">
    <citation type="journal article" date="2005" name="Nature">
        <title>The map-based sequence of the rice genome.</title>
        <authorList>
            <consortium name="International rice genome sequencing project (IRGSP)"/>
            <person name="Matsumoto T."/>
            <person name="Wu J."/>
            <person name="Kanamori H."/>
            <person name="Katayose Y."/>
            <person name="Fujisawa M."/>
            <person name="Namiki N."/>
            <person name="Mizuno H."/>
            <person name="Yamamoto K."/>
            <person name="Antonio B.A."/>
            <person name="Baba T."/>
            <person name="Sakata K."/>
            <person name="Nagamura Y."/>
            <person name="Aoki H."/>
            <person name="Arikawa K."/>
            <person name="Arita K."/>
            <person name="Bito T."/>
            <person name="Chiden Y."/>
            <person name="Fujitsuka N."/>
            <person name="Fukunaka R."/>
            <person name="Hamada M."/>
            <person name="Harada C."/>
            <person name="Hayashi A."/>
            <person name="Hijishita S."/>
            <person name="Honda M."/>
            <person name="Hosokawa S."/>
            <person name="Ichikawa Y."/>
            <person name="Idonuma A."/>
            <person name="Iijima M."/>
            <person name="Ikeda M."/>
            <person name="Ikeno M."/>
            <person name="Ito K."/>
            <person name="Ito S."/>
            <person name="Ito T."/>
            <person name="Ito Y."/>
            <person name="Ito Y."/>
            <person name="Iwabuchi A."/>
            <person name="Kamiya K."/>
            <person name="Karasawa W."/>
            <person name="Kurita K."/>
            <person name="Katagiri S."/>
            <person name="Kikuta A."/>
            <person name="Kobayashi H."/>
            <person name="Kobayashi N."/>
            <person name="Machita K."/>
            <person name="Maehara T."/>
            <person name="Masukawa M."/>
            <person name="Mizubayashi T."/>
            <person name="Mukai Y."/>
            <person name="Nagasaki H."/>
            <person name="Nagata Y."/>
            <person name="Naito S."/>
            <person name="Nakashima M."/>
            <person name="Nakama Y."/>
            <person name="Nakamichi Y."/>
            <person name="Nakamura M."/>
            <person name="Meguro A."/>
            <person name="Negishi M."/>
            <person name="Ohta I."/>
            <person name="Ohta T."/>
            <person name="Okamoto M."/>
            <person name="Ono N."/>
            <person name="Saji S."/>
            <person name="Sakaguchi M."/>
            <person name="Sakai K."/>
            <person name="Shibata M."/>
            <person name="Shimokawa T."/>
            <person name="Song J."/>
            <person name="Takazaki Y."/>
            <person name="Terasawa K."/>
            <person name="Tsugane M."/>
            <person name="Tsuji K."/>
            <person name="Ueda S."/>
            <person name="Waki K."/>
            <person name="Yamagata H."/>
            <person name="Yamamoto M."/>
            <person name="Yamamoto S."/>
            <person name="Yamane H."/>
            <person name="Yoshiki S."/>
            <person name="Yoshihara R."/>
            <person name="Yukawa K."/>
            <person name="Zhong H."/>
            <person name="Yano M."/>
            <person name="Yuan Q."/>
            <person name="Ouyang S."/>
            <person name="Liu J."/>
            <person name="Jones K.M."/>
            <person name="Gansberger K."/>
            <person name="Moffat K."/>
            <person name="Hill J."/>
            <person name="Bera J."/>
            <person name="Fadrosh D."/>
            <person name="Jin S."/>
            <person name="Johri S."/>
            <person name="Kim M."/>
            <person name="Overton L."/>
            <person name="Reardon M."/>
            <person name="Tsitrin T."/>
            <person name="Vuong H."/>
            <person name="Weaver B."/>
            <person name="Ciecko A."/>
            <person name="Tallon L."/>
            <person name="Jackson J."/>
            <person name="Pai G."/>
            <person name="Aken S.V."/>
            <person name="Utterback T."/>
            <person name="Reidmuller S."/>
            <person name="Feldblyum T."/>
            <person name="Hsiao J."/>
            <person name="Zismann V."/>
            <person name="Iobst S."/>
            <person name="de Vazeille A.R."/>
            <person name="Buell C.R."/>
            <person name="Ying K."/>
            <person name="Li Y."/>
            <person name="Lu T."/>
            <person name="Huang Y."/>
            <person name="Zhao Q."/>
            <person name="Feng Q."/>
            <person name="Zhang L."/>
            <person name="Zhu J."/>
            <person name="Weng Q."/>
            <person name="Mu J."/>
            <person name="Lu Y."/>
            <person name="Fan D."/>
            <person name="Liu Y."/>
            <person name="Guan J."/>
            <person name="Zhang Y."/>
            <person name="Yu S."/>
            <person name="Liu X."/>
            <person name="Zhang Y."/>
            <person name="Hong G."/>
            <person name="Han B."/>
            <person name="Choisne N."/>
            <person name="Demange N."/>
            <person name="Orjeda G."/>
            <person name="Samain S."/>
            <person name="Cattolico L."/>
            <person name="Pelletier E."/>
            <person name="Couloux A."/>
            <person name="Segurens B."/>
            <person name="Wincker P."/>
            <person name="D'Hont A."/>
            <person name="Scarpelli C."/>
            <person name="Weissenbach J."/>
            <person name="Salanoubat M."/>
            <person name="Quetier F."/>
            <person name="Yu Y."/>
            <person name="Kim H.R."/>
            <person name="Rambo T."/>
            <person name="Currie J."/>
            <person name="Collura K."/>
            <person name="Luo M."/>
            <person name="Yang T."/>
            <person name="Ammiraju J.S.S."/>
            <person name="Engler F."/>
            <person name="Soderlund C."/>
            <person name="Wing R.A."/>
            <person name="Palmer L.E."/>
            <person name="de la Bastide M."/>
            <person name="Spiegel L."/>
            <person name="Nascimento L."/>
            <person name="Zutavern T."/>
            <person name="O'Shaughnessy A."/>
            <person name="Dike S."/>
            <person name="Dedhia N."/>
            <person name="Preston R."/>
            <person name="Balija V."/>
            <person name="McCombie W.R."/>
            <person name="Chow T."/>
            <person name="Chen H."/>
            <person name="Chung M."/>
            <person name="Chen C."/>
            <person name="Shaw J."/>
            <person name="Wu H."/>
            <person name="Hsiao K."/>
            <person name="Chao Y."/>
            <person name="Chu M."/>
            <person name="Cheng C."/>
            <person name="Hour A."/>
            <person name="Lee P."/>
            <person name="Lin S."/>
            <person name="Lin Y."/>
            <person name="Liou J."/>
            <person name="Liu S."/>
            <person name="Hsing Y."/>
            <person name="Raghuvanshi S."/>
            <person name="Mohanty A."/>
            <person name="Bharti A.K."/>
            <person name="Gaur A."/>
            <person name="Gupta V."/>
            <person name="Kumar D."/>
            <person name="Ravi V."/>
            <person name="Vij S."/>
            <person name="Kapur A."/>
            <person name="Khurana P."/>
            <person name="Khurana P."/>
            <person name="Khurana J.P."/>
            <person name="Tyagi A.K."/>
            <person name="Gaikwad K."/>
            <person name="Singh A."/>
            <person name="Dalal V."/>
            <person name="Srivastava S."/>
            <person name="Dixit A."/>
            <person name="Pal A.K."/>
            <person name="Ghazi I.A."/>
            <person name="Yadav M."/>
            <person name="Pandit A."/>
            <person name="Bhargava A."/>
            <person name="Sureshbabu K."/>
            <person name="Batra K."/>
            <person name="Sharma T.R."/>
            <person name="Mohapatra T."/>
            <person name="Singh N.K."/>
            <person name="Messing J."/>
            <person name="Nelson A.B."/>
            <person name="Fuks G."/>
            <person name="Kavchok S."/>
            <person name="Keizer G."/>
            <person name="Linton E."/>
            <person name="Llaca V."/>
            <person name="Song R."/>
            <person name="Tanyolac B."/>
            <person name="Young S."/>
            <person name="Ho-Il K."/>
            <person name="Hahn J.H."/>
            <person name="Sangsakoo G."/>
            <person name="Vanavichit A."/>
            <person name="de Mattos Luiz.A.T."/>
            <person name="Zimmer P.D."/>
            <person name="Malone G."/>
            <person name="Dellagostin O."/>
            <person name="de Oliveira A.C."/>
            <person name="Bevan M."/>
            <person name="Bancroft I."/>
            <person name="Minx P."/>
            <person name="Cordum H."/>
            <person name="Wilson R."/>
            <person name="Cheng Z."/>
            <person name="Jin W."/>
            <person name="Jiang J."/>
            <person name="Leong S.A."/>
            <person name="Iwama H."/>
            <person name="Gojobori T."/>
            <person name="Itoh T."/>
            <person name="Niimura Y."/>
            <person name="Fujii Y."/>
            <person name="Habara T."/>
            <person name="Sakai H."/>
            <person name="Sato Y."/>
            <person name="Wilson G."/>
            <person name="Kumar K."/>
            <person name="McCouch S."/>
            <person name="Juretic N."/>
            <person name="Hoen D."/>
            <person name="Wright S."/>
            <person name="Bruskiewich R."/>
            <person name="Bureau T."/>
            <person name="Miyao A."/>
            <person name="Hirochika H."/>
            <person name="Nishikawa T."/>
            <person name="Kadowaki K."/>
            <person name="Sugiura M."/>
            <person name="Burr B."/>
            <person name="Sasaki T."/>
        </authorList>
    </citation>
    <scope>NUCLEOTIDE SEQUENCE [LARGE SCALE GENOMIC DNA]</scope>
    <source>
        <strain evidence="5">cv. Nipponbare</strain>
    </source>
</reference>
<dbReference type="PROSITE" id="PS50158">
    <property type="entry name" value="ZF_CCHC"/>
    <property type="match status" value="1"/>
</dbReference>
<gene>
    <name evidence="3" type="ORF">OSJNBa0090D06.15</name>
    <name evidence="4" type="ORF">OSJNBb0005A05.46</name>
</gene>
<dbReference type="AlphaFoldDB" id="Q69KJ9"/>
<reference evidence="4" key="2">
    <citation type="submission" date="2002-11" db="EMBL/GenBank/DDBJ databases">
        <title>Oryza sativa nipponbare(GA3) genomic DNA, chromosome 6, BAC clone:OSJNBb0005A05.</title>
        <authorList>
            <person name="Sasaki T."/>
            <person name="Matsumoto T."/>
            <person name="Katayose Y."/>
        </authorList>
    </citation>
    <scope>NUCLEOTIDE SEQUENCE</scope>
</reference>
<organism evidence="4 5">
    <name type="scientific">Oryza sativa subsp. japonica</name>
    <name type="common">Rice</name>
    <dbReference type="NCBI Taxonomy" id="39947"/>
    <lineage>
        <taxon>Eukaryota</taxon>
        <taxon>Viridiplantae</taxon>
        <taxon>Streptophyta</taxon>
        <taxon>Embryophyta</taxon>
        <taxon>Tracheophyta</taxon>
        <taxon>Spermatophyta</taxon>
        <taxon>Magnoliopsida</taxon>
        <taxon>Liliopsida</taxon>
        <taxon>Poales</taxon>
        <taxon>Poaceae</taxon>
        <taxon>BOP clade</taxon>
        <taxon>Oryzoideae</taxon>
        <taxon>Oryzeae</taxon>
        <taxon>Oryzinae</taxon>
        <taxon>Oryza</taxon>
        <taxon>Oryza sativa</taxon>
    </lineage>
</organism>
<evidence type="ECO:0000259" key="2">
    <source>
        <dbReference type="PROSITE" id="PS50158"/>
    </source>
</evidence>
<evidence type="ECO:0000313" key="3">
    <source>
        <dbReference type="EMBL" id="BAD35797.1"/>
    </source>
</evidence>